<dbReference type="GO" id="GO:0005829">
    <property type="term" value="C:cytosol"/>
    <property type="evidence" value="ECO:0007669"/>
    <property type="project" value="TreeGrafter"/>
</dbReference>
<dbReference type="CDD" id="cd07518">
    <property type="entry name" value="HAD_YbiV-Like"/>
    <property type="match status" value="1"/>
</dbReference>
<evidence type="ECO:0000313" key="1">
    <source>
        <dbReference type="EMBL" id="EEW53280.1"/>
    </source>
</evidence>
<dbReference type="EMBL" id="ACLL01000044">
    <property type="protein sequence ID" value="EEW53280.1"/>
    <property type="molecule type" value="Genomic_DNA"/>
</dbReference>
<name>C8P8B9_9LACO</name>
<evidence type="ECO:0000313" key="2">
    <source>
        <dbReference type="EMBL" id="KRK59274.1"/>
    </source>
</evidence>
<dbReference type="STRING" id="525309.HMPREF0494_1563"/>
<dbReference type="PROSITE" id="PS01229">
    <property type="entry name" value="COF_2"/>
    <property type="match status" value="1"/>
</dbReference>
<dbReference type="AlphaFoldDB" id="C8P8B9"/>
<dbReference type="Proteomes" id="UP000003675">
    <property type="component" value="Unassembled WGS sequence"/>
</dbReference>
<accession>C8P8B9</accession>
<dbReference type="GO" id="GO:0000287">
    <property type="term" value="F:magnesium ion binding"/>
    <property type="evidence" value="ECO:0007669"/>
    <property type="project" value="TreeGrafter"/>
</dbReference>
<dbReference type="Pfam" id="PF08282">
    <property type="entry name" value="Hydrolase_3"/>
    <property type="match status" value="1"/>
</dbReference>
<dbReference type="GO" id="GO:0050308">
    <property type="term" value="F:sugar-phosphatase activity"/>
    <property type="evidence" value="ECO:0007669"/>
    <property type="project" value="UniProtKB-EC"/>
</dbReference>
<proteinExistence type="predicted"/>
<comment type="caution">
    <text evidence="1">The sequence shown here is derived from an EMBL/GenBank/DDBJ whole genome shotgun (WGS) entry which is preliminary data.</text>
</comment>
<dbReference type="InterPro" id="IPR023214">
    <property type="entry name" value="HAD_sf"/>
</dbReference>
<gene>
    <name evidence="2" type="ORF">FC31_GL000877</name>
    <name evidence="1" type="ORF">HMPREF0494_1563</name>
</gene>
<dbReference type="InterPro" id="IPR006379">
    <property type="entry name" value="HAD-SF_hydro_IIB"/>
</dbReference>
<dbReference type="PANTHER" id="PTHR10000">
    <property type="entry name" value="PHOSPHOSERINE PHOSPHATASE"/>
    <property type="match status" value="1"/>
</dbReference>
<keyword evidence="4" id="KW-1185">Reference proteome</keyword>
<protein>
    <submittedName>
        <fullName evidence="1">Cof-like hydrolase</fullName>
        <ecNumber evidence="1">3.1.3.23</ecNumber>
    </submittedName>
    <submittedName>
        <fullName evidence="2">Sugar phosphatase SupH</fullName>
    </submittedName>
</protein>
<dbReference type="NCBIfam" id="TIGR01484">
    <property type="entry name" value="HAD-SF-IIB"/>
    <property type="match status" value="1"/>
</dbReference>
<dbReference type="HOGENOM" id="CLU_044146_5_0_9"/>
<reference evidence="1 3" key="1">
    <citation type="submission" date="2009-09" db="EMBL/GenBank/DDBJ databases">
        <authorList>
            <person name="Qin X."/>
            <person name="Bachman B."/>
            <person name="Battles P."/>
            <person name="Bell A."/>
            <person name="Bess C."/>
            <person name="Bickham C."/>
            <person name="Chaboub L."/>
            <person name="Chen D."/>
            <person name="Coyle M."/>
            <person name="Deiros D.R."/>
            <person name="Dinh H."/>
            <person name="Forbes L."/>
            <person name="Fowler G."/>
            <person name="Francisco L."/>
            <person name="Fu Q."/>
            <person name="Gubbala S."/>
            <person name="Hale W."/>
            <person name="Han Y."/>
            <person name="Hemphill L."/>
            <person name="Highlander S.K."/>
            <person name="Hirani K."/>
            <person name="Hogues M."/>
            <person name="Jackson L."/>
            <person name="Jakkamsetti A."/>
            <person name="Javaid M."/>
            <person name="Jiang H."/>
            <person name="Korchina V."/>
            <person name="Kovar C."/>
            <person name="Lara F."/>
            <person name="Lee S."/>
            <person name="Mata R."/>
            <person name="Mathew T."/>
            <person name="Moen C."/>
            <person name="Morales K."/>
            <person name="Munidasa M."/>
            <person name="Nazareth L."/>
            <person name="Ngo R."/>
            <person name="Nguyen L."/>
            <person name="Okwuonu G."/>
            <person name="Ongeri F."/>
            <person name="Patil S."/>
            <person name="Petrosino J."/>
            <person name="Pham C."/>
            <person name="Pham P."/>
            <person name="Pu L.-L."/>
            <person name="Puazo M."/>
            <person name="Raj R."/>
            <person name="Reid J."/>
            <person name="Rouhana J."/>
            <person name="Saada N."/>
            <person name="Shang Y."/>
            <person name="Simmons D."/>
            <person name="Thornton R."/>
            <person name="Warren J."/>
            <person name="Weissenberger G."/>
            <person name="Zhang J."/>
            <person name="Zhang L."/>
            <person name="Zhou C."/>
            <person name="Zhu D."/>
            <person name="Muzny D."/>
            <person name="Worley K."/>
            <person name="Gibbs R."/>
        </authorList>
    </citation>
    <scope>NUCLEOTIDE SEQUENCE [LARGE SCALE GENOMIC DNA]</scope>
    <source>
        <strain evidence="1 3">DSM 16041</strain>
    </source>
</reference>
<dbReference type="NCBIfam" id="TIGR00099">
    <property type="entry name" value="Cof-subfamily"/>
    <property type="match status" value="1"/>
</dbReference>
<reference evidence="2 4" key="2">
    <citation type="journal article" date="2015" name="Genome Announc.">
        <title>Expanding the biotechnology potential of lactobacilli through comparative genomics of 213 strains and associated genera.</title>
        <authorList>
            <person name="Sun Z."/>
            <person name="Harris H.M."/>
            <person name="McCann A."/>
            <person name="Guo C."/>
            <person name="Argimon S."/>
            <person name="Zhang W."/>
            <person name="Yang X."/>
            <person name="Jeffery I.B."/>
            <person name="Cooney J.C."/>
            <person name="Kagawa T.F."/>
            <person name="Liu W."/>
            <person name="Song Y."/>
            <person name="Salvetti E."/>
            <person name="Wrobel A."/>
            <person name="Rasinkangas P."/>
            <person name="Parkhill J."/>
            <person name="Rea M.C."/>
            <person name="O'Sullivan O."/>
            <person name="Ritari J."/>
            <person name="Douillard F.P."/>
            <person name="Paul Ross R."/>
            <person name="Yang R."/>
            <person name="Briner A.E."/>
            <person name="Felis G.E."/>
            <person name="de Vos W.M."/>
            <person name="Barrangou R."/>
            <person name="Klaenhammer T.R."/>
            <person name="Caufield P.W."/>
            <person name="Cui Y."/>
            <person name="Zhang H."/>
            <person name="O'Toole P.W."/>
        </authorList>
    </citation>
    <scope>NUCLEOTIDE SEQUENCE [LARGE SCALE GENOMIC DNA]</scope>
    <source>
        <strain evidence="2 4">DSM 16041</strain>
    </source>
</reference>
<keyword evidence="1" id="KW-0378">Hydrolase</keyword>
<dbReference type="PANTHER" id="PTHR10000:SF53">
    <property type="entry name" value="5-AMINO-6-(5-PHOSPHO-D-RIBITYLAMINO)URACIL PHOSPHATASE YBJI-RELATED"/>
    <property type="match status" value="1"/>
</dbReference>
<organism evidence="1 3">
    <name type="scientific">Limosilactobacillus antri DSM 16041</name>
    <dbReference type="NCBI Taxonomy" id="525309"/>
    <lineage>
        <taxon>Bacteria</taxon>
        <taxon>Bacillati</taxon>
        <taxon>Bacillota</taxon>
        <taxon>Bacilli</taxon>
        <taxon>Lactobacillales</taxon>
        <taxon>Lactobacillaceae</taxon>
        <taxon>Limosilactobacillus</taxon>
    </lineage>
</organism>
<dbReference type="Proteomes" id="UP000051883">
    <property type="component" value="Unassembled WGS sequence"/>
</dbReference>
<dbReference type="eggNOG" id="COG0561">
    <property type="taxonomic scope" value="Bacteria"/>
</dbReference>
<dbReference type="InterPro" id="IPR000150">
    <property type="entry name" value="Cof"/>
</dbReference>
<dbReference type="EMBL" id="AZDK01000020">
    <property type="protein sequence ID" value="KRK59274.1"/>
    <property type="molecule type" value="Genomic_DNA"/>
</dbReference>
<dbReference type="OrthoDB" id="9814970at2"/>
<dbReference type="SFLD" id="SFLDS00003">
    <property type="entry name" value="Haloacid_Dehalogenase"/>
    <property type="match status" value="1"/>
</dbReference>
<evidence type="ECO:0000313" key="3">
    <source>
        <dbReference type="Proteomes" id="UP000003675"/>
    </source>
</evidence>
<sequence>MIRAIATDIDGTFLTTNRTYDHQLFNTVFQLMQQRNVKFIVASGDQYYFLRSLFPAIANQIAFVAENGVLTVDRGEEIACGQLNRSVVADIIADIDALPDTYYVVCGRQFAYVKETMPEKFKQGLHRFYTRTKVVKDFSFLNDKIFKFALVVPPANMRTIAHDINTKFAGIIRATASGNGAIDLIIPEMDKSYGLKKLLDRWQISPADLVAFGDGENDLEMFDLAGTSYAMGNAPANVRAAASQTIGTNDEQAVLHELEKLLAPDQQ</sequence>
<dbReference type="InterPro" id="IPR036412">
    <property type="entry name" value="HAD-like_sf"/>
</dbReference>
<dbReference type="Gene3D" id="3.40.50.1000">
    <property type="entry name" value="HAD superfamily/HAD-like"/>
    <property type="match status" value="1"/>
</dbReference>
<dbReference type="RefSeq" id="WP_007123110.1">
    <property type="nucleotide sequence ID" value="NZ_AZDK01000020.1"/>
</dbReference>
<dbReference type="PATRIC" id="fig|525309.8.peg.888"/>
<dbReference type="SUPFAM" id="SSF56784">
    <property type="entry name" value="HAD-like"/>
    <property type="match status" value="1"/>
</dbReference>
<dbReference type="Gene3D" id="3.30.1240.10">
    <property type="match status" value="1"/>
</dbReference>
<dbReference type="EC" id="3.1.3.23" evidence="1"/>
<dbReference type="SFLD" id="SFLDG01140">
    <property type="entry name" value="C2.B:_Phosphomannomutase_and_P"/>
    <property type="match status" value="1"/>
</dbReference>
<evidence type="ECO:0000313" key="4">
    <source>
        <dbReference type="Proteomes" id="UP000051883"/>
    </source>
</evidence>